<dbReference type="GeneID" id="9820050"/>
<evidence type="ECO:0000313" key="4">
    <source>
        <dbReference type="Proteomes" id="UP000483820"/>
    </source>
</evidence>
<evidence type="ECO:0000256" key="1">
    <source>
        <dbReference type="SAM" id="SignalP"/>
    </source>
</evidence>
<evidence type="ECO:0000313" key="3">
    <source>
        <dbReference type="EMBL" id="KAF1753485.1"/>
    </source>
</evidence>
<dbReference type="EMBL" id="WUAV01000005">
    <property type="protein sequence ID" value="KAF1753485.1"/>
    <property type="molecule type" value="Genomic_DNA"/>
</dbReference>
<feature type="domain" description="SXP/RAL-2 family protein Ani s 5-like cation-binding" evidence="2">
    <location>
        <begin position="124"/>
        <end position="226"/>
    </location>
</feature>
<proteinExistence type="predicted"/>
<dbReference type="AlphaFoldDB" id="A0A6A5GFL4"/>
<feature type="signal peptide" evidence="1">
    <location>
        <begin position="1"/>
        <end position="19"/>
    </location>
</feature>
<comment type="caution">
    <text evidence="3">The sequence shown here is derived from an EMBL/GenBank/DDBJ whole genome shotgun (WGS) entry which is preliminary data.</text>
</comment>
<name>A0A6A5GFL4_CAERE</name>
<evidence type="ECO:0000259" key="2">
    <source>
        <dbReference type="Pfam" id="PF02520"/>
    </source>
</evidence>
<dbReference type="RefSeq" id="XP_053582264.1">
    <property type="nucleotide sequence ID" value="XM_053733351.1"/>
</dbReference>
<accession>A0A6A5GFL4</accession>
<dbReference type="PANTHER" id="PTHR21593">
    <property type="entry name" value="PRION-LIKE- Q/N-RICH -DOMAIN-BEARING PROTEIN PROTEIN"/>
    <property type="match status" value="1"/>
</dbReference>
<dbReference type="CTD" id="9820050"/>
<sequence length="253" mass="25684">MYASKAIFAVVASIALVSGAPNGLLGGLGLGDTIKGGEGGLGGIIGGEGGIGGILGGITGGENGGIGGIVNGLLGGNQDVLDNLLSVLGGSPGGLGLPLTGNLTELPTFLTKFLEDLPTPLLEKITGILSDDTLNINEITSQLTDLLSGQNQDVLATLLSTVTNFVSELLSGVSEVVANFGSVFDQLTQILNNQDQTLLQQNEAIENLRKQFPIELEAIFIIASRVADTLQGGNGPVVPELPVPLPETPQVPV</sequence>
<dbReference type="KEGG" id="crq:GCK72_020042"/>
<dbReference type="PANTHER" id="PTHR21593:SF36">
    <property type="entry name" value="DUF148 DOMAIN-CONTAINING PROTEIN-RELATED"/>
    <property type="match status" value="1"/>
</dbReference>
<dbReference type="InterPro" id="IPR003677">
    <property type="entry name" value="ANIS5_cation-bd"/>
</dbReference>
<reference evidence="3 4" key="1">
    <citation type="submission" date="2019-12" db="EMBL/GenBank/DDBJ databases">
        <title>Chromosome-level assembly of the Caenorhabditis remanei genome.</title>
        <authorList>
            <person name="Teterina A.A."/>
            <person name="Willis J.H."/>
            <person name="Phillips P.C."/>
        </authorList>
    </citation>
    <scope>NUCLEOTIDE SEQUENCE [LARGE SCALE GENOMIC DNA]</scope>
    <source>
        <strain evidence="3 4">PX506</strain>
        <tissue evidence="3">Whole organism</tissue>
    </source>
</reference>
<dbReference type="Pfam" id="PF02520">
    <property type="entry name" value="ANIS5_cation-bd"/>
    <property type="match status" value="1"/>
</dbReference>
<keyword evidence="1" id="KW-0732">Signal</keyword>
<feature type="chain" id="PRO_5025671321" description="SXP/RAL-2 family protein Ani s 5-like cation-binding domain-containing protein" evidence="1">
    <location>
        <begin position="20"/>
        <end position="253"/>
    </location>
</feature>
<dbReference type="InterPro" id="IPR052823">
    <property type="entry name" value="SXP/RAL-2_related"/>
</dbReference>
<dbReference type="Proteomes" id="UP000483820">
    <property type="component" value="Chromosome V"/>
</dbReference>
<organism evidence="3 4">
    <name type="scientific">Caenorhabditis remanei</name>
    <name type="common">Caenorhabditis vulgaris</name>
    <dbReference type="NCBI Taxonomy" id="31234"/>
    <lineage>
        <taxon>Eukaryota</taxon>
        <taxon>Metazoa</taxon>
        <taxon>Ecdysozoa</taxon>
        <taxon>Nematoda</taxon>
        <taxon>Chromadorea</taxon>
        <taxon>Rhabditida</taxon>
        <taxon>Rhabditina</taxon>
        <taxon>Rhabditomorpha</taxon>
        <taxon>Rhabditoidea</taxon>
        <taxon>Rhabditidae</taxon>
        <taxon>Peloderinae</taxon>
        <taxon>Caenorhabditis</taxon>
    </lineage>
</organism>
<gene>
    <name evidence="3" type="ORF">GCK72_020042</name>
</gene>
<protein>
    <recommendedName>
        <fullName evidence="2">SXP/RAL-2 family protein Ani s 5-like cation-binding domain-containing protein</fullName>
    </recommendedName>
</protein>